<dbReference type="InterPro" id="IPR050463">
    <property type="entry name" value="Gfo/Idh/MocA_oxidrdct_glycsds"/>
</dbReference>
<evidence type="ECO:0000313" key="6">
    <source>
        <dbReference type="Proteomes" id="UP001253545"/>
    </source>
</evidence>
<dbReference type="InterPro" id="IPR055170">
    <property type="entry name" value="GFO_IDH_MocA-like_dom"/>
</dbReference>
<gene>
    <name evidence="5" type="ORF">RM552_10345</name>
</gene>
<evidence type="ECO:0000313" key="5">
    <source>
        <dbReference type="EMBL" id="MDT0595244.1"/>
    </source>
</evidence>
<dbReference type="Proteomes" id="UP001253545">
    <property type="component" value="Unassembled WGS sequence"/>
</dbReference>
<reference evidence="5 6" key="1">
    <citation type="submission" date="2023-09" db="EMBL/GenBank/DDBJ databases">
        <authorList>
            <person name="Rey-Velasco X."/>
        </authorList>
    </citation>
    <scope>NUCLEOTIDE SEQUENCE [LARGE SCALE GENOMIC DNA]</scope>
    <source>
        <strain evidence="5 6">P117</strain>
    </source>
</reference>
<dbReference type="EMBL" id="JAVRHX010000002">
    <property type="protein sequence ID" value="MDT0595244.1"/>
    <property type="molecule type" value="Genomic_DNA"/>
</dbReference>
<keyword evidence="2" id="KW-0560">Oxidoreductase</keyword>
<accession>A0ABU2ZRI2</accession>
<protein>
    <submittedName>
        <fullName evidence="5">Gfo/Idh/MocA family oxidoreductase</fullName>
    </submittedName>
</protein>
<dbReference type="RefSeq" id="WP_311368755.1">
    <property type="nucleotide sequence ID" value="NZ_JAVRHX010000002.1"/>
</dbReference>
<dbReference type="PANTHER" id="PTHR43818">
    <property type="entry name" value="BCDNA.GH03377"/>
    <property type="match status" value="1"/>
</dbReference>
<keyword evidence="6" id="KW-1185">Reference proteome</keyword>
<sequence length="379" mass="42494">MSKNIRVLVQGTGFAGQGHTAAFRDMGAEVVGIVGRTESVVQQVAKELDIPYAGTDWKQALIDCKPDVVSIGTPGGVHEEPIRQAIEFGCHVFSDKPLTHSGETSKKLYELAIEKNVKTAFASSFRYMPEVQHAKRLVAANTIGEPLEVEYISHFNLERNIPFGWSHRKEDGGGRLNNNFTHKLSIVTSILGEKILSIMGDVRDDLGRAPIVEGVHNFKTRRDFIPEDIDEPSLKWGESNVEWSYTVLAKIESPLTPKPVSVMFKHGGLHPRFNEDHIVIYGSKGAIYVKGHYASGPLYLYNENNEWVEQALPKDIAESIPNVEGDTERNWRNLIKVFLSDIKGEEVAPYQSFKEGAQYQQLIDIIRENDSWVDVSHLQ</sequence>
<dbReference type="PANTHER" id="PTHR43818:SF11">
    <property type="entry name" value="BCDNA.GH03377"/>
    <property type="match status" value="1"/>
</dbReference>
<organism evidence="5 6">
    <name type="scientific">Glaciecola petra</name>
    <dbReference type="NCBI Taxonomy" id="3075602"/>
    <lineage>
        <taxon>Bacteria</taxon>
        <taxon>Pseudomonadati</taxon>
        <taxon>Pseudomonadota</taxon>
        <taxon>Gammaproteobacteria</taxon>
        <taxon>Alteromonadales</taxon>
        <taxon>Alteromonadaceae</taxon>
        <taxon>Glaciecola</taxon>
    </lineage>
</organism>
<keyword evidence="1" id="KW-0732">Signal</keyword>
<dbReference type="SUPFAM" id="SSF51735">
    <property type="entry name" value="NAD(P)-binding Rossmann-fold domains"/>
    <property type="match status" value="1"/>
</dbReference>
<dbReference type="SUPFAM" id="SSF55347">
    <property type="entry name" value="Glyceraldehyde-3-phosphate dehydrogenase-like, C-terminal domain"/>
    <property type="match status" value="1"/>
</dbReference>
<evidence type="ECO:0000259" key="4">
    <source>
        <dbReference type="Pfam" id="PF22725"/>
    </source>
</evidence>
<dbReference type="Pfam" id="PF01408">
    <property type="entry name" value="GFO_IDH_MocA"/>
    <property type="match status" value="1"/>
</dbReference>
<dbReference type="InterPro" id="IPR000683">
    <property type="entry name" value="Gfo/Idh/MocA-like_OxRdtase_N"/>
</dbReference>
<feature type="domain" description="Gfo/Idh/MocA-like oxidoreductase N-terminal" evidence="3">
    <location>
        <begin position="5"/>
        <end position="118"/>
    </location>
</feature>
<comment type="caution">
    <text evidence="5">The sequence shown here is derived from an EMBL/GenBank/DDBJ whole genome shotgun (WGS) entry which is preliminary data.</text>
</comment>
<proteinExistence type="predicted"/>
<evidence type="ECO:0000259" key="3">
    <source>
        <dbReference type="Pfam" id="PF01408"/>
    </source>
</evidence>
<dbReference type="Gene3D" id="3.40.50.720">
    <property type="entry name" value="NAD(P)-binding Rossmann-like Domain"/>
    <property type="match status" value="1"/>
</dbReference>
<dbReference type="InterPro" id="IPR036291">
    <property type="entry name" value="NAD(P)-bd_dom_sf"/>
</dbReference>
<dbReference type="Gene3D" id="3.30.360.10">
    <property type="entry name" value="Dihydrodipicolinate Reductase, domain 2"/>
    <property type="match status" value="1"/>
</dbReference>
<feature type="domain" description="GFO/IDH/MocA-like oxidoreductase" evidence="4">
    <location>
        <begin position="131"/>
        <end position="287"/>
    </location>
</feature>
<name>A0ABU2ZRI2_9ALTE</name>
<evidence type="ECO:0000256" key="2">
    <source>
        <dbReference type="ARBA" id="ARBA00023002"/>
    </source>
</evidence>
<evidence type="ECO:0000256" key="1">
    <source>
        <dbReference type="ARBA" id="ARBA00022729"/>
    </source>
</evidence>
<dbReference type="Pfam" id="PF22725">
    <property type="entry name" value="GFO_IDH_MocA_C3"/>
    <property type="match status" value="1"/>
</dbReference>